<evidence type="ECO:0000313" key="1">
    <source>
        <dbReference type="EMBL" id="MEI5617368.1"/>
    </source>
</evidence>
<feature type="non-terminal residue" evidence="1">
    <location>
        <position position="1"/>
    </location>
</feature>
<protein>
    <submittedName>
        <fullName evidence="1">Uncharacterized protein</fullName>
    </submittedName>
</protein>
<keyword evidence="2" id="KW-1185">Reference proteome</keyword>
<reference evidence="1 2" key="1">
    <citation type="submission" date="2024-03" db="EMBL/GenBank/DDBJ databases">
        <title>First Report of Pectobacterium brasiliscabiei causing potato scab in china.</title>
        <authorList>
            <person name="Handique U."/>
        </authorList>
    </citation>
    <scope>NUCLEOTIDE SEQUENCE [LARGE SCALE GENOMIC DNA]</scope>
    <source>
        <strain evidence="1 2">ZRIMU1503</strain>
    </source>
</reference>
<comment type="caution">
    <text evidence="1">The sequence shown here is derived from an EMBL/GenBank/DDBJ whole genome shotgun (WGS) entry which is preliminary data.</text>
</comment>
<sequence>NPLVEKAQSFITAYDDSQITQKLIDTGKLAAAFAYGGDFATALTHYTEYVELIKEIESLVSSEYQFSVTQDYFEATTTRDDYRFES</sequence>
<organism evidence="1 2">
    <name type="scientific">Streptomyces brasiliscabiei</name>
    <dbReference type="NCBI Taxonomy" id="2736302"/>
    <lineage>
        <taxon>Bacteria</taxon>
        <taxon>Bacillati</taxon>
        <taxon>Actinomycetota</taxon>
        <taxon>Actinomycetes</taxon>
        <taxon>Kitasatosporales</taxon>
        <taxon>Streptomycetaceae</taxon>
        <taxon>Streptomyces</taxon>
    </lineage>
</organism>
<accession>A0ABU8GW01</accession>
<name>A0ABU8GW01_9ACTN</name>
<proteinExistence type="predicted"/>
<evidence type="ECO:0000313" key="2">
    <source>
        <dbReference type="Proteomes" id="UP001365781"/>
    </source>
</evidence>
<gene>
    <name evidence="1" type="ORF">WB403_50625</name>
</gene>
<dbReference type="Proteomes" id="UP001365781">
    <property type="component" value="Unassembled WGS sequence"/>
</dbReference>
<dbReference type="EMBL" id="JBBAYM010000538">
    <property type="protein sequence ID" value="MEI5617368.1"/>
    <property type="molecule type" value="Genomic_DNA"/>
</dbReference>
<feature type="non-terminal residue" evidence="1">
    <location>
        <position position="86"/>
    </location>
</feature>